<dbReference type="OrthoDB" id="4411988at2"/>
<evidence type="ECO:0000313" key="2">
    <source>
        <dbReference type="EMBL" id="AZA09881.1"/>
    </source>
</evidence>
<evidence type="ECO:0000313" key="3">
    <source>
        <dbReference type="Proteomes" id="UP000271426"/>
    </source>
</evidence>
<feature type="transmembrane region" description="Helical" evidence="1">
    <location>
        <begin position="50"/>
        <end position="71"/>
    </location>
</feature>
<dbReference type="Proteomes" id="UP000271426">
    <property type="component" value="Chromosome"/>
</dbReference>
<keyword evidence="1" id="KW-1133">Transmembrane helix</keyword>
<dbReference type="RefSeq" id="WP_123960756.1">
    <property type="nucleotide sequence ID" value="NZ_CP033898.1"/>
</dbReference>
<keyword evidence="1" id="KW-0472">Membrane</keyword>
<dbReference type="EMBL" id="CP033898">
    <property type="protein sequence ID" value="AZA09881.1"/>
    <property type="molecule type" value="Genomic_DNA"/>
</dbReference>
<evidence type="ECO:0000256" key="1">
    <source>
        <dbReference type="SAM" id="Phobius"/>
    </source>
</evidence>
<dbReference type="AlphaFoldDB" id="A0A3G6IVS1"/>
<organism evidence="2 3">
    <name type="scientific">Corynebacterium pseudopelargi</name>
    <dbReference type="NCBI Taxonomy" id="2080757"/>
    <lineage>
        <taxon>Bacteria</taxon>
        <taxon>Bacillati</taxon>
        <taxon>Actinomycetota</taxon>
        <taxon>Actinomycetes</taxon>
        <taxon>Mycobacteriales</taxon>
        <taxon>Corynebacteriaceae</taxon>
        <taxon>Corynebacterium</taxon>
    </lineage>
</organism>
<keyword evidence="3" id="KW-1185">Reference proteome</keyword>
<gene>
    <name evidence="2" type="ORF">CPPEL_08890</name>
</gene>
<accession>A0A3G6IVS1</accession>
<dbReference type="KEGG" id="cpso:CPPEL_08890"/>
<proteinExistence type="predicted"/>
<reference evidence="2 3" key="1">
    <citation type="submission" date="2018-11" db="EMBL/GenBank/DDBJ databases">
        <authorList>
            <person name="Kleinhagauer T."/>
            <person name="Glaeser S.P."/>
            <person name="Spergser J."/>
            <person name="Ruckert C."/>
            <person name="Kaempfer P."/>
            <person name="Busse H.-J."/>
        </authorList>
    </citation>
    <scope>NUCLEOTIDE SEQUENCE [LARGE SCALE GENOMIC DNA]</scope>
    <source>
        <strain evidence="2 3">812CH</strain>
    </source>
</reference>
<evidence type="ECO:0008006" key="4">
    <source>
        <dbReference type="Google" id="ProtNLM"/>
    </source>
</evidence>
<protein>
    <recommendedName>
        <fullName evidence="4">Cardiolipin synthase N-terminal domain-containing protein</fullName>
    </recommendedName>
</protein>
<feature type="transmembrane region" description="Helical" evidence="1">
    <location>
        <begin position="20"/>
        <end position="38"/>
    </location>
</feature>
<keyword evidence="1" id="KW-0812">Transmembrane</keyword>
<sequence>MEQLPLDSPPSAVLPSAYDAIWSSLWIAWIVLLVAAIISLAKHYREYPRWWILALIIWFLPIIGPAMYLGHRLMVRRRRKS</sequence>
<name>A0A3G6IVS1_9CORY</name>